<dbReference type="Proteomes" id="UP000434957">
    <property type="component" value="Unassembled WGS sequence"/>
</dbReference>
<dbReference type="EMBL" id="QXFT01000153">
    <property type="protein sequence ID" value="KAE9352908.1"/>
    <property type="molecule type" value="Genomic_DNA"/>
</dbReference>
<evidence type="ECO:0000313" key="7">
    <source>
        <dbReference type="Proteomes" id="UP000435112"/>
    </source>
</evidence>
<protein>
    <recommendedName>
        <fullName evidence="8">RxLR effector protein</fullName>
    </recommendedName>
</protein>
<dbReference type="AlphaFoldDB" id="A0A6A3NCY9"/>
<dbReference type="EMBL" id="QXFU01000152">
    <property type="protein sequence ID" value="KAE9042220.1"/>
    <property type="molecule type" value="Genomic_DNA"/>
</dbReference>
<keyword evidence="6" id="KW-1185">Reference proteome</keyword>
<feature type="signal peptide" evidence="1">
    <location>
        <begin position="1"/>
        <end position="22"/>
    </location>
</feature>
<evidence type="ECO:0000313" key="3">
    <source>
        <dbReference type="EMBL" id="KAE9047405.1"/>
    </source>
</evidence>
<gene>
    <name evidence="3" type="ORF">PR001_g4220</name>
    <name evidence="2" type="ORF">PR002_g4034</name>
    <name evidence="4" type="ORF">PR003_g4140</name>
</gene>
<accession>A0A6A3NCY9</accession>
<name>A0A6A3NCY9_9STRA</name>
<dbReference type="OrthoDB" id="143015at2759"/>
<keyword evidence="1" id="KW-0732">Signal</keyword>
<evidence type="ECO:0000313" key="2">
    <source>
        <dbReference type="EMBL" id="KAE9042220.1"/>
    </source>
</evidence>
<evidence type="ECO:0000313" key="4">
    <source>
        <dbReference type="EMBL" id="KAE9352908.1"/>
    </source>
</evidence>
<evidence type="ECO:0000313" key="5">
    <source>
        <dbReference type="Proteomes" id="UP000429607"/>
    </source>
</evidence>
<comment type="caution">
    <text evidence="2">The sequence shown here is derived from an EMBL/GenBank/DDBJ whole genome shotgun (WGS) entry which is preliminary data.</text>
</comment>
<evidence type="ECO:0000256" key="1">
    <source>
        <dbReference type="SAM" id="SignalP"/>
    </source>
</evidence>
<dbReference type="Proteomes" id="UP000429607">
    <property type="component" value="Unassembled WGS sequence"/>
</dbReference>
<feature type="chain" id="PRO_5036165328" description="RxLR effector protein" evidence="1">
    <location>
        <begin position="23"/>
        <end position="72"/>
    </location>
</feature>
<evidence type="ECO:0008006" key="8">
    <source>
        <dbReference type="Google" id="ProtNLM"/>
    </source>
</evidence>
<proteinExistence type="predicted"/>
<organism evidence="2 7">
    <name type="scientific">Phytophthora rubi</name>
    <dbReference type="NCBI Taxonomy" id="129364"/>
    <lineage>
        <taxon>Eukaryota</taxon>
        <taxon>Sar</taxon>
        <taxon>Stramenopiles</taxon>
        <taxon>Oomycota</taxon>
        <taxon>Peronosporomycetes</taxon>
        <taxon>Peronosporales</taxon>
        <taxon>Peronosporaceae</taxon>
        <taxon>Phytophthora</taxon>
    </lineage>
</organism>
<evidence type="ECO:0000313" key="6">
    <source>
        <dbReference type="Proteomes" id="UP000434957"/>
    </source>
</evidence>
<sequence length="72" mass="7799">MNWRRLAAAIYTAVLTAVVAHAAVCYCNISRTPVVNCNTVHTSAAILHFLCHLTIAIKFATSKRASEAKSPE</sequence>
<dbReference type="EMBL" id="QXFV01000168">
    <property type="protein sequence ID" value="KAE9047405.1"/>
    <property type="molecule type" value="Genomic_DNA"/>
</dbReference>
<dbReference type="Proteomes" id="UP000435112">
    <property type="component" value="Unassembled WGS sequence"/>
</dbReference>
<reference evidence="5 7" key="1">
    <citation type="submission" date="2018-09" db="EMBL/GenBank/DDBJ databases">
        <title>Genomic investigation of the strawberry pathogen Phytophthora fragariae indicates pathogenicity is determined by transcriptional variation in three key races.</title>
        <authorList>
            <person name="Adams T.M."/>
            <person name="Armitage A.D."/>
            <person name="Sobczyk M.K."/>
            <person name="Bates H.J."/>
            <person name="Dunwell J.M."/>
            <person name="Nellist C.F."/>
            <person name="Harrison R.J."/>
        </authorList>
    </citation>
    <scope>NUCLEOTIDE SEQUENCE [LARGE SCALE GENOMIC DNA]</scope>
    <source>
        <strain evidence="3 5">SCRP249</strain>
        <strain evidence="2 7">SCRP324</strain>
        <strain evidence="4 6">SCRP333</strain>
    </source>
</reference>